<evidence type="ECO:0000313" key="2">
    <source>
        <dbReference type="Proteomes" id="UP000244190"/>
    </source>
</evidence>
<dbReference type="RefSeq" id="WP_070804522.1">
    <property type="nucleotide sequence ID" value="NZ_QAQO01000031.1"/>
</dbReference>
<organism evidence="1 2">
    <name type="scientific">Salmonella enterica I</name>
    <dbReference type="NCBI Taxonomy" id="59201"/>
    <lineage>
        <taxon>Bacteria</taxon>
        <taxon>Pseudomonadati</taxon>
        <taxon>Pseudomonadota</taxon>
        <taxon>Gammaproteobacteria</taxon>
        <taxon>Enterobacterales</taxon>
        <taxon>Enterobacteriaceae</taxon>
        <taxon>Salmonella</taxon>
    </lineage>
</organism>
<evidence type="ECO:0000313" key="1">
    <source>
        <dbReference type="EMBL" id="PTU34169.1"/>
    </source>
</evidence>
<reference evidence="1 2" key="1">
    <citation type="submission" date="2018-04" db="EMBL/GenBank/DDBJ databases">
        <title>Whole genome sequencing of Salmonella enterica.</title>
        <authorList>
            <person name="Bell R."/>
        </authorList>
    </citation>
    <scope>NUCLEOTIDE SEQUENCE [LARGE SCALE GENOMIC DNA]</scope>
    <source>
        <strain evidence="1 2">CFSAN058507</strain>
    </source>
</reference>
<protein>
    <submittedName>
        <fullName evidence="1">Post-segregation killing protein PndC</fullName>
    </submittedName>
</protein>
<gene>
    <name evidence="1" type="ORF">DBZ43_25405</name>
</gene>
<sequence length="139" mass="15925">MSTHSSITVKTSNGKFQTVYCHFDGYPEGVGKTLALHYNSQEKAEALIAGGDISVLGEHCDQPEGHSFCHPVEGYTIYYGRDRGEQNTLARNYYLFTEVLKKEKQEYNYLFDGKEWLCVECPLTEYCCEEEFFITESSE</sequence>
<proteinExistence type="predicted"/>
<comment type="caution">
    <text evidence="1">The sequence shown here is derived from an EMBL/GenBank/DDBJ whole genome shotgun (WGS) entry which is preliminary data.</text>
</comment>
<dbReference type="EMBL" id="QAQO01000031">
    <property type="protein sequence ID" value="PTU34169.1"/>
    <property type="molecule type" value="Genomic_DNA"/>
</dbReference>
<name>A0A7Z1PCI1_SALET</name>
<dbReference type="AlphaFoldDB" id="A0A7Z1PCI1"/>
<accession>A0A7Z1PCI1</accession>
<dbReference type="Proteomes" id="UP000244190">
    <property type="component" value="Unassembled WGS sequence"/>
</dbReference>